<keyword evidence="4 5" id="KW-0472">Membrane</keyword>
<evidence type="ECO:0000259" key="6">
    <source>
        <dbReference type="Pfam" id="PF23727"/>
    </source>
</evidence>
<dbReference type="GO" id="GO:0016020">
    <property type="term" value="C:membrane"/>
    <property type="evidence" value="ECO:0007669"/>
    <property type="project" value="UniProtKB-SubCell"/>
</dbReference>
<dbReference type="AlphaFoldDB" id="A0AAV8WDV5"/>
<evidence type="ECO:0000256" key="2">
    <source>
        <dbReference type="ARBA" id="ARBA00022692"/>
    </source>
</evidence>
<name>A0AAV8WDV5_9CUCU</name>
<evidence type="ECO:0000256" key="5">
    <source>
        <dbReference type="SAM" id="Phobius"/>
    </source>
</evidence>
<evidence type="ECO:0000313" key="7">
    <source>
        <dbReference type="EMBL" id="KAJ8924804.1"/>
    </source>
</evidence>
<evidence type="ECO:0000256" key="1">
    <source>
        <dbReference type="ARBA" id="ARBA00004167"/>
    </source>
</evidence>
<evidence type="ECO:0000256" key="3">
    <source>
        <dbReference type="ARBA" id="ARBA00022989"/>
    </source>
</evidence>
<evidence type="ECO:0000256" key="4">
    <source>
        <dbReference type="ARBA" id="ARBA00023136"/>
    </source>
</evidence>
<feature type="domain" description="FAM234A/B beta-propeller" evidence="6">
    <location>
        <begin position="160"/>
        <end position="269"/>
    </location>
</feature>
<dbReference type="Proteomes" id="UP001159042">
    <property type="component" value="Unassembled WGS sequence"/>
</dbReference>
<dbReference type="PANTHER" id="PTHR21419">
    <property type="match status" value="1"/>
</dbReference>
<reference evidence="7 8" key="1">
    <citation type="journal article" date="2023" name="Insect Mol. Biol.">
        <title>Genome sequencing provides insights into the evolution of gene families encoding plant cell wall-degrading enzymes in longhorned beetles.</title>
        <authorList>
            <person name="Shin N.R."/>
            <person name="Okamura Y."/>
            <person name="Kirsch R."/>
            <person name="Pauchet Y."/>
        </authorList>
    </citation>
    <scope>NUCLEOTIDE SEQUENCE [LARGE SCALE GENOMIC DNA]</scope>
    <source>
        <strain evidence="7">EAD_L_NR</strain>
    </source>
</reference>
<dbReference type="InterPro" id="IPR045232">
    <property type="entry name" value="FAM234"/>
</dbReference>
<dbReference type="Pfam" id="PF23727">
    <property type="entry name" value="Beta-prop_FAM234A_B"/>
    <property type="match status" value="1"/>
</dbReference>
<dbReference type="EMBL" id="JANEYG010000002">
    <property type="protein sequence ID" value="KAJ8924804.1"/>
    <property type="molecule type" value="Genomic_DNA"/>
</dbReference>
<comment type="caution">
    <text evidence="7">The sequence shown here is derived from an EMBL/GenBank/DDBJ whole genome shotgun (WGS) entry which is preliminary data.</text>
</comment>
<organism evidence="7 8">
    <name type="scientific">Exocentrus adspersus</name>
    <dbReference type="NCBI Taxonomy" id="1586481"/>
    <lineage>
        <taxon>Eukaryota</taxon>
        <taxon>Metazoa</taxon>
        <taxon>Ecdysozoa</taxon>
        <taxon>Arthropoda</taxon>
        <taxon>Hexapoda</taxon>
        <taxon>Insecta</taxon>
        <taxon>Pterygota</taxon>
        <taxon>Neoptera</taxon>
        <taxon>Endopterygota</taxon>
        <taxon>Coleoptera</taxon>
        <taxon>Polyphaga</taxon>
        <taxon>Cucujiformia</taxon>
        <taxon>Chrysomeloidea</taxon>
        <taxon>Cerambycidae</taxon>
        <taxon>Lamiinae</taxon>
        <taxon>Acanthocinini</taxon>
        <taxon>Exocentrus</taxon>
    </lineage>
</organism>
<proteinExistence type="predicted"/>
<accession>A0AAV8WDV5</accession>
<dbReference type="PANTHER" id="PTHR21419:SF29">
    <property type="entry name" value="LD24894P"/>
    <property type="match status" value="1"/>
</dbReference>
<keyword evidence="8" id="KW-1185">Reference proteome</keyword>
<keyword evidence="3 5" id="KW-1133">Transmembrane helix</keyword>
<comment type="subcellular location">
    <subcellularLocation>
        <location evidence="1">Membrane</location>
        <topology evidence="1">Single-pass membrane protein</topology>
    </subcellularLocation>
</comment>
<evidence type="ECO:0000313" key="8">
    <source>
        <dbReference type="Proteomes" id="UP001159042"/>
    </source>
</evidence>
<gene>
    <name evidence="7" type="ORF">NQ315_000958</name>
</gene>
<dbReference type="InterPro" id="IPR055409">
    <property type="entry name" value="Beta-prop_FAM234A_B"/>
</dbReference>
<keyword evidence="2 5" id="KW-0812">Transmembrane</keyword>
<protein>
    <recommendedName>
        <fullName evidence="6">FAM234A/B beta-propeller domain-containing protein</fullName>
    </recommendedName>
</protein>
<feature type="transmembrane region" description="Helical" evidence="5">
    <location>
        <begin position="80"/>
        <end position="100"/>
    </location>
</feature>
<sequence>MAHSLQGVYAPLPQSLSDSDSEKEISMEPVCTGASNSAMKTSAKLENMSRLNGHFSFTSLNDDMVKIRKARPKMSTMRKAAFLFSILLCFLPIMIFLWILPCSESNTCPTSIFNWEYQQGNIELKGKINLVHGAFQNSLNLALMYKGGMDSQKVLKHGVISFLGSSGAVAWDFQQENEPMEMNCSIIDVNGNGFNDCLVIDKMGLKAIETITGEAVWHAHSAQEKSIPQLDMPVKVDDFDSDNVDELLSIYKKESFLLISGKTGLALSNMKLSTDCYTISNLTLVDLVVKYSCTVRRQPTRYFQIFVSDLKKKYHDSTEVINPQEVDKKLTDNNQVIHETGNCKLMIENLGPCPHCRSIVSLYRPNNNTKIKELRYDNAYVMTPISYTFKENSIVSLKGHVYGFILKIWEWKDSKKLPPTVRVYKRSLPANNKTYYLNEISEIGVLITFNETDTRIINASLVDRFQICTNTNNVSNCQPEYLTQRDSLLIADMDHDRSQELISYSSSYVRKEGVDGDGWHLVSFVKVLKLENELPKLYEYK</sequence>